<evidence type="ECO:0000256" key="7">
    <source>
        <dbReference type="ARBA" id="ARBA00023239"/>
    </source>
</evidence>
<dbReference type="FunFam" id="3.30.70.260:FF:000012">
    <property type="entry name" value="Prephenate dehydratase"/>
    <property type="match status" value="1"/>
</dbReference>
<dbReference type="InterPro" id="IPR018528">
    <property type="entry name" value="Preph_deHydtase_CS"/>
</dbReference>
<comment type="pathway">
    <text evidence="1 10">Amino-acid biosynthesis; L-phenylalanine biosynthesis; phenylpyruvate from prephenate: step 1/1.</text>
</comment>
<evidence type="ECO:0000313" key="14">
    <source>
        <dbReference type="Proteomes" id="UP000198825"/>
    </source>
</evidence>
<keyword evidence="7 10" id="KW-0456">Lyase</keyword>
<dbReference type="GO" id="GO:0005737">
    <property type="term" value="C:cytoplasm"/>
    <property type="evidence" value="ECO:0007669"/>
    <property type="project" value="TreeGrafter"/>
</dbReference>
<dbReference type="Pfam" id="PF01842">
    <property type="entry name" value="ACT"/>
    <property type="match status" value="1"/>
</dbReference>
<dbReference type="GO" id="GO:0009094">
    <property type="term" value="P:L-phenylalanine biosynthetic process"/>
    <property type="evidence" value="ECO:0007669"/>
    <property type="project" value="UniProtKB-UniPathway"/>
</dbReference>
<dbReference type="PANTHER" id="PTHR21022">
    <property type="entry name" value="PREPHENATE DEHYDRATASE P PROTEIN"/>
    <property type="match status" value="1"/>
</dbReference>
<dbReference type="GO" id="GO:0004664">
    <property type="term" value="F:prephenate dehydratase activity"/>
    <property type="evidence" value="ECO:0007669"/>
    <property type="project" value="UniProtKB-UniRule"/>
</dbReference>
<dbReference type="CDD" id="cd04905">
    <property type="entry name" value="ACT_CM-PDT"/>
    <property type="match status" value="1"/>
</dbReference>
<accession>A0A1H2NB06</accession>
<dbReference type="EMBL" id="LT629799">
    <property type="protein sequence ID" value="SDV02564.1"/>
    <property type="molecule type" value="Genomic_DNA"/>
</dbReference>
<dbReference type="InterPro" id="IPR002912">
    <property type="entry name" value="ACT_dom"/>
</dbReference>
<organism evidence="13 14">
    <name type="scientific">Microlunatus sagamiharensis</name>
    <dbReference type="NCBI Taxonomy" id="546874"/>
    <lineage>
        <taxon>Bacteria</taxon>
        <taxon>Bacillati</taxon>
        <taxon>Actinomycetota</taxon>
        <taxon>Actinomycetes</taxon>
        <taxon>Propionibacteriales</taxon>
        <taxon>Propionibacteriaceae</taxon>
        <taxon>Microlunatus</taxon>
    </lineage>
</organism>
<dbReference type="SUPFAM" id="SSF55021">
    <property type="entry name" value="ACT-like"/>
    <property type="match status" value="1"/>
</dbReference>
<dbReference type="CDD" id="cd13632">
    <property type="entry name" value="PBP2_Aa-PDT_like"/>
    <property type="match status" value="1"/>
</dbReference>
<dbReference type="UniPathway" id="UPA00121">
    <property type="reaction ID" value="UER00345"/>
</dbReference>
<evidence type="ECO:0000256" key="1">
    <source>
        <dbReference type="ARBA" id="ARBA00004741"/>
    </source>
</evidence>
<dbReference type="PROSITE" id="PS51171">
    <property type="entry name" value="PREPHENATE_DEHYDR_3"/>
    <property type="match status" value="1"/>
</dbReference>
<evidence type="ECO:0000256" key="6">
    <source>
        <dbReference type="ARBA" id="ARBA00023222"/>
    </source>
</evidence>
<keyword evidence="4 10" id="KW-0028">Amino-acid biosynthesis</keyword>
<dbReference type="InterPro" id="IPR008242">
    <property type="entry name" value="Chor_mutase/pphenate_deHydtase"/>
</dbReference>
<comment type="catalytic activity">
    <reaction evidence="8 10">
        <text>prephenate + H(+) = 3-phenylpyruvate + CO2 + H2O</text>
        <dbReference type="Rhea" id="RHEA:21648"/>
        <dbReference type="ChEBI" id="CHEBI:15377"/>
        <dbReference type="ChEBI" id="CHEBI:15378"/>
        <dbReference type="ChEBI" id="CHEBI:16526"/>
        <dbReference type="ChEBI" id="CHEBI:18005"/>
        <dbReference type="ChEBI" id="CHEBI:29934"/>
        <dbReference type="EC" id="4.2.1.51"/>
    </reaction>
</comment>
<evidence type="ECO:0000313" key="13">
    <source>
        <dbReference type="EMBL" id="SDV02564.1"/>
    </source>
</evidence>
<feature type="domain" description="ACT" evidence="12">
    <location>
        <begin position="202"/>
        <end position="283"/>
    </location>
</feature>
<dbReference type="PROSITE" id="PS51671">
    <property type="entry name" value="ACT"/>
    <property type="match status" value="1"/>
</dbReference>
<dbReference type="STRING" id="546874.SAMN04488544_3657"/>
<sequence length="314" mass="32802">MPGTPASYGYLGPVGTFTHQALLTLVGDERAELAPYATVGQALQAVRDGVVGSALVPIENSVEGGVSATLDNLTYGDPLVIVREVLLPVQFGLYARPGTTLGEVRVVLTHPHAAAQCREWLAAHLPAAQVVERGSTAGAAAEVAQPGSSVDAAVCAQVAGELYGLEALASAIADNADAVTRFVLVARPGPVGAPTGADKTSVVLFMRDNHPGALLQILEQFASRGVDLSRIESRPTRRTLGDYCFAIDAEGHVSDARLAEAMMGLYRTCAEVVFLGSYPRADRTAVDVRPGTANADYDAAATWLERLKGRAVPT</sequence>
<evidence type="ECO:0000259" key="11">
    <source>
        <dbReference type="PROSITE" id="PS51171"/>
    </source>
</evidence>
<evidence type="ECO:0000256" key="2">
    <source>
        <dbReference type="ARBA" id="ARBA00013147"/>
    </source>
</evidence>
<feature type="site" description="Essential for prephenate dehydratase activity" evidence="9">
    <location>
        <position position="180"/>
    </location>
</feature>
<keyword evidence="6 10" id="KW-0584">Phenylalanine biosynthesis</keyword>
<dbReference type="PANTHER" id="PTHR21022:SF19">
    <property type="entry name" value="PREPHENATE DEHYDRATASE-RELATED"/>
    <property type="match status" value="1"/>
</dbReference>
<name>A0A1H2NB06_9ACTN</name>
<dbReference type="Gene3D" id="3.40.190.10">
    <property type="entry name" value="Periplasmic binding protein-like II"/>
    <property type="match status" value="2"/>
</dbReference>
<proteinExistence type="predicted"/>
<dbReference type="PIRSF" id="PIRSF001500">
    <property type="entry name" value="Chor_mut_pdt_Ppr"/>
    <property type="match status" value="1"/>
</dbReference>
<evidence type="ECO:0000256" key="10">
    <source>
        <dbReference type="RuleBase" id="RU361254"/>
    </source>
</evidence>
<dbReference type="AlphaFoldDB" id="A0A1H2NB06"/>
<dbReference type="PROSITE" id="PS00857">
    <property type="entry name" value="PREPHENATE_DEHYDR_1"/>
    <property type="match status" value="1"/>
</dbReference>
<keyword evidence="5 10" id="KW-0057">Aromatic amino acid biosynthesis</keyword>
<dbReference type="EC" id="4.2.1.51" evidence="2 10"/>
<dbReference type="InterPro" id="IPR001086">
    <property type="entry name" value="Preph_deHydtase"/>
</dbReference>
<dbReference type="NCBIfam" id="NF008865">
    <property type="entry name" value="PRK11898.1"/>
    <property type="match status" value="1"/>
</dbReference>
<dbReference type="FunFam" id="3.40.190.10:FF:000064">
    <property type="entry name" value="Prephenate dehydratase"/>
    <property type="match status" value="1"/>
</dbReference>
<evidence type="ECO:0000256" key="3">
    <source>
        <dbReference type="ARBA" id="ARBA00021872"/>
    </source>
</evidence>
<dbReference type="OrthoDB" id="9802281at2"/>
<protein>
    <recommendedName>
        <fullName evidence="3 10">Prephenate dehydratase</fullName>
        <shortName evidence="10">PDT</shortName>
        <ecNumber evidence="2 10">4.2.1.51</ecNumber>
    </recommendedName>
</protein>
<dbReference type="InterPro" id="IPR045865">
    <property type="entry name" value="ACT-like_dom_sf"/>
</dbReference>
<gene>
    <name evidence="10" type="primary">pheA</name>
    <name evidence="13" type="ORF">SAMN04488544_3657</name>
</gene>
<dbReference type="SUPFAM" id="SSF53850">
    <property type="entry name" value="Periplasmic binding protein-like II"/>
    <property type="match status" value="1"/>
</dbReference>
<dbReference type="Gene3D" id="3.30.70.260">
    <property type="match status" value="1"/>
</dbReference>
<dbReference type="RefSeq" id="WP_091077718.1">
    <property type="nucleotide sequence ID" value="NZ_LT629799.1"/>
</dbReference>
<evidence type="ECO:0000259" key="12">
    <source>
        <dbReference type="PROSITE" id="PS51671"/>
    </source>
</evidence>
<dbReference type="Proteomes" id="UP000198825">
    <property type="component" value="Chromosome I"/>
</dbReference>
<evidence type="ECO:0000256" key="4">
    <source>
        <dbReference type="ARBA" id="ARBA00022605"/>
    </source>
</evidence>
<keyword evidence="14" id="KW-1185">Reference proteome</keyword>
<dbReference type="PROSITE" id="PS00858">
    <property type="entry name" value="PREPHENATE_DEHYDR_2"/>
    <property type="match status" value="1"/>
</dbReference>
<reference evidence="14" key="1">
    <citation type="submission" date="2016-10" db="EMBL/GenBank/DDBJ databases">
        <authorList>
            <person name="Varghese N."/>
            <person name="Submissions S."/>
        </authorList>
    </citation>
    <scope>NUCLEOTIDE SEQUENCE [LARGE SCALE GENOMIC DNA]</scope>
    <source>
        <strain evidence="14">DSM 21743</strain>
    </source>
</reference>
<evidence type="ECO:0000256" key="8">
    <source>
        <dbReference type="ARBA" id="ARBA00047848"/>
    </source>
</evidence>
<dbReference type="Pfam" id="PF00800">
    <property type="entry name" value="PDT"/>
    <property type="match status" value="1"/>
</dbReference>
<evidence type="ECO:0000256" key="5">
    <source>
        <dbReference type="ARBA" id="ARBA00023141"/>
    </source>
</evidence>
<evidence type="ECO:0000256" key="9">
    <source>
        <dbReference type="PIRSR" id="PIRSR001500-2"/>
    </source>
</evidence>
<feature type="domain" description="Prephenate dehydratase" evidence="11">
    <location>
        <begin position="7"/>
        <end position="187"/>
    </location>
</feature>